<accession>A0A026WJ57</accession>
<dbReference type="PANTHER" id="PTHR47326">
    <property type="entry name" value="TRANSPOSABLE ELEMENT TC3 TRANSPOSASE-LIKE PROTEIN"/>
    <property type="match status" value="1"/>
</dbReference>
<dbReference type="OrthoDB" id="7697359at2759"/>
<sequence>PNEEERILKFFTENPNMSIRRAAHELGMSRCAVHRTLTRNGLHPYYYQQVQQLRTGDYKHRICFCGGFLAQHRRDVSFPDRILWTDEATFTPNGIFNSRNFIIWREENPHAIRVSSFQHRWSVNAWAGIIGNEIIGPFFFPPRLNGQIYSDFLENHLSILLENIPLLLRTQMIFQQDGAPAHFSRQAREILNARFPYRWMGRDGPIAWPARSPDLNVLDYLFGAT</sequence>
<evidence type="ECO:0000313" key="2">
    <source>
        <dbReference type="Proteomes" id="UP000053097"/>
    </source>
</evidence>
<dbReference type="PANTHER" id="PTHR47326:SF1">
    <property type="entry name" value="HTH PSQ-TYPE DOMAIN-CONTAINING PROTEIN"/>
    <property type="match status" value="1"/>
</dbReference>
<dbReference type="EMBL" id="KK107175">
    <property type="protein sequence ID" value="EZA56077.1"/>
    <property type="molecule type" value="Genomic_DNA"/>
</dbReference>
<name>A0A026WJ57_OOCBI</name>
<reference evidence="1 2" key="1">
    <citation type="journal article" date="2014" name="Curr. Biol.">
        <title>The genome of the clonal raider ant Cerapachys biroi.</title>
        <authorList>
            <person name="Oxley P.R."/>
            <person name="Ji L."/>
            <person name="Fetter-Pruneda I."/>
            <person name="McKenzie S.K."/>
            <person name="Li C."/>
            <person name="Hu H."/>
            <person name="Zhang G."/>
            <person name="Kronauer D.J."/>
        </authorList>
    </citation>
    <scope>NUCLEOTIDE SEQUENCE [LARGE SCALE GENOMIC DNA]</scope>
</reference>
<dbReference type="InterPro" id="IPR036397">
    <property type="entry name" value="RNaseH_sf"/>
</dbReference>
<gene>
    <name evidence="1" type="ORF">X777_03903</name>
</gene>
<dbReference type="AlphaFoldDB" id="A0A026WJ57"/>
<keyword evidence="2" id="KW-1185">Reference proteome</keyword>
<evidence type="ECO:0008006" key="3">
    <source>
        <dbReference type="Google" id="ProtNLM"/>
    </source>
</evidence>
<evidence type="ECO:0000313" key="1">
    <source>
        <dbReference type="EMBL" id="EZA56077.1"/>
    </source>
</evidence>
<dbReference type="GO" id="GO:0003676">
    <property type="term" value="F:nucleic acid binding"/>
    <property type="evidence" value="ECO:0007669"/>
    <property type="project" value="InterPro"/>
</dbReference>
<dbReference type="Gene3D" id="3.30.420.10">
    <property type="entry name" value="Ribonuclease H-like superfamily/Ribonuclease H"/>
    <property type="match status" value="1"/>
</dbReference>
<feature type="non-terminal residue" evidence="1">
    <location>
        <position position="1"/>
    </location>
</feature>
<organism evidence="1 2">
    <name type="scientific">Ooceraea biroi</name>
    <name type="common">Clonal raider ant</name>
    <name type="synonym">Cerapachys biroi</name>
    <dbReference type="NCBI Taxonomy" id="2015173"/>
    <lineage>
        <taxon>Eukaryota</taxon>
        <taxon>Metazoa</taxon>
        <taxon>Ecdysozoa</taxon>
        <taxon>Arthropoda</taxon>
        <taxon>Hexapoda</taxon>
        <taxon>Insecta</taxon>
        <taxon>Pterygota</taxon>
        <taxon>Neoptera</taxon>
        <taxon>Endopterygota</taxon>
        <taxon>Hymenoptera</taxon>
        <taxon>Apocrita</taxon>
        <taxon>Aculeata</taxon>
        <taxon>Formicoidea</taxon>
        <taxon>Formicidae</taxon>
        <taxon>Dorylinae</taxon>
        <taxon>Ooceraea</taxon>
    </lineage>
</organism>
<dbReference type="Proteomes" id="UP000053097">
    <property type="component" value="Unassembled WGS sequence"/>
</dbReference>
<dbReference type="OMA" id="WSVNAWA"/>
<protein>
    <recommendedName>
        <fullName evidence="3">Transposable element Tc3 transposase</fullName>
    </recommendedName>
</protein>
<proteinExistence type="predicted"/>